<protein>
    <submittedName>
        <fullName evidence="1">Uncharacterized protein</fullName>
    </submittedName>
</protein>
<dbReference type="AlphaFoldDB" id="A0A4U8Q4P8"/>
<dbReference type="RefSeq" id="WP_156042980.1">
    <property type="nucleotide sequence ID" value="NZ_CABMJZ010000086.1"/>
</dbReference>
<organism evidence="1 2">
    <name type="scientific">Robinsoniella peoriensis</name>
    <dbReference type="NCBI Taxonomy" id="180332"/>
    <lineage>
        <taxon>Bacteria</taxon>
        <taxon>Bacillati</taxon>
        <taxon>Bacillota</taxon>
        <taxon>Clostridia</taxon>
        <taxon>Lachnospirales</taxon>
        <taxon>Lachnospiraceae</taxon>
        <taxon>Robinsoniella</taxon>
    </lineage>
</organism>
<dbReference type="Proteomes" id="UP000306509">
    <property type="component" value="Unassembled WGS sequence"/>
</dbReference>
<comment type="caution">
    <text evidence="1">The sequence shown here is derived from an EMBL/GenBank/DDBJ whole genome shotgun (WGS) entry which is preliminary data.</text>
</comment>
<proteinExistence type="predicted"/>
<sequence>MGFFARKDDDDDENVELEGAEAFSYMLDDVLDNINDLDEITLDAGALEMISERAHKN</sequence>
<accession>A0A4U8Q4P8</accession>
<name>A0A4U8Q4P8_9FIRM</name>
<reference evidence="1 2" key="1">
    <citation type="journal article" date="2019" name="Anaerobe">
        <title>Detection of Robinsoniella peoriensis in multiple bone samples of a trauma patient.</title>
        <authorList>
            <person name="Schrottner P."/>
            <person name="Hartwich K."/>
            <person name="Bunk B."/>
            <person name="Schober I."/>
            <person name="Helbig S."/>
            <person name="Rudolph W.W."/>
            <person name="Gunzer F."/>
        </authorList>
    </citation>
    <scope>NUCLEOTIDE SEQUENCE [LARGE SCALE GENOMIC DNA]</scope>
    <source>
        <strain evidence="1 2">DSM 106044</strain>
    </source>
</reference>
<evidence type="ECO:0000313" key="1">
    <source>
        <dbReference type="EMBL" id="TLC99760.1"/>
    </source>
</evidence>
<gene>
    <name evidence="1" type="ORF">DSM106044_03401</name>
</gene>
<dbReference type="EMBL" id="QGQD01000066">
    <property type="protein sequence ID" value="TLC99760.1"/>
    <property type="molecule type" value="Genomic_DNA"/>
</dbReference>
<dbReference type="STRING" id="180332.GCA_000797495_02745"/>
<evidence type="ECO:0000313" key="2">
    <source>
        <dbReference type="Proteomes" id="UP000306509"/>
    </source>
</evidence>
<keyword evidence="2" id="KW-1185">Reference proteome</keyword>